<dbReference type="InterPro" id="IPR042099">
    <property type="entry name" value="ANL_N_sf"/>
</dbReference>
<dbReference type="RefSeq" id="WP_185680457.1">
    <property type="nucleotide sequence ID" value="NZ_JACLAX010000022.1"/>
</dbReference>
<evidence type="ECO:0000256" key="1">
    <source>
        <dbReference type="ARBA" id="ARBA00006432"/>
    </source>
</evidence>
<evidence type="ECO:0000256" key="3">
    <source>
        <dbReference type="ARBA" id="ARBA00051915"/>
    </source>
</evidence>
<dbReference type="InterPro" id="IPR025110">
    <property type="entry name" value="AMP-bd_C"/>
</dbReference>
<dbReference type="SUPFAM" id="SSF56801">
    <property type="entry name" value="Acetyl-CoA synthetase-like"/>
    <property type="match status" value="1"/>
</dbReference>
<dbReference type="InterPro" id="IPR000873">
    <property type="entry name" value="AMP-dep_synth/lig_dom"/>
</dbReference>
<feature type="domain" description="AMP-binding enzyme C-terminal" evidence="7">
    <location>
        <begin position="433"/>
        <end position="507"/>
    </location>
</feature>
<dbReference type="Pfam" id="PF13193">
    <property type="entry name" value="AMP-binding_C"/>
    <property type="match status" value="1"/>
</dbReference>
<reference evidence="8 9" key="1">
    <citation type="submission" date="2020-08" db="EMBL/GenBank/DDBJ databases">
        <title>The genome sequence of type strain Novosphingobium piscinae KCTC 42194.</title>
        <authorList>
            <person name="Liu Y."/>
        </authorList>
    </citation>
    <scope>NUCLEOTIDE SEQUENCE [LARGE SCALE GENOMIC DNA]</scope>
    <source>
        <strain evidence="8 9">KCTC 42194</strain>
    </source>
</reference>
<dbReference type="FunFam" id="3.30.300.30:FF:000008">
    <property type="entry name" value="2,3-dihydroxybenzoate-AMP ligase"/>
    <property type="match status" value="1"/>
</dbReference>
<evidence type="ECO:0000256" key="2">
    <source>
        <dbReference type="ARBA" id="ARBA00022598"/>
    </source>
</evidence>
<comment type="caution">
    <text evidence="8">The sequence shown here is derived from an EMBL/GenBank/DDBJ whole genome shotgun (WGS) entry which is preliminary data.</text>
</comment>
<evidence type="ECO:0000259" key="6">
    <source>
        <dbReference type="Pfam" id="PF00501"/>
    </source>
</evidence>
<evidence type="ECO:0000256" key="4">
    <source>
        <dbReference type="ARBA" id="ARBA00066616"/>
    </source>
</evidence>
<evidence type="ECO:0000259" key="7">
    <source>
        <dbReference type="Pfam" id="PF13193"/>
    </source>
</evidence>
<dbReference type="PANTHER" id="PTHR24096:SF267">
    <property type="entry name" value="MALONATE--COA LIGASE ACSF3, MITOCHONDRIAL"/>
    <property type="match status" value="1"/>
</dbReference>
<name>A0A7X1G0V2_9SPHN</name>
<keyword evidence="2" id="KW-0436">Ligase</keyword>
<dbReference type="EMBL" id="JACLAX010000022">
    <property type="protein sequence ID" value="MBC2670595.1"/>
    <property type="molecule type" value="Genomic_DNA"/>
</dbReference>
<dbReference type="PANTHER" id="PTHR24096">
    <property type="entry name" value="LONG-CHAIN-FATTY-ACID--COA LIGASE"/>
    <property type="match status" value="1"/>
</dbReference>
<accession>A0A7X1G0V2</accession>
<dbReference type="Gene3D" id="3.40.50.12780">
    <property type="entry name" value="N-terminal domain of ligase-like"/>
    <property type="match status" value="1"/>
</dbReference>
<feature type="domain" description="AMP-dependent synthetase/ligase" evidence="6">
    <location>
        <begin position="21"/>
        <end position="382"/>
    </location>
</feature>
<proteinExistence type="inferred from homology"/>
<evidence type="ECO:0000313" key="8">
    <source>
        <dbReference type="EMBL" id="MBC2670595.1"/>
    </source>
</evidence>
<keyword evidence="9" id="KW-1185">Reference proteome</keyword>
<comment type="similarity">
    <text evidence="1">Belongs to the ATP-dependent AMP-binding enzyme family.</text>
</comment>
<dbReference type="AlphaFoldDB" id="A0A7X1G0V2"/>
<dbReference type="Pfam" id="PF00501">
    <property type="entry name" value="AMP-binding"/>
    <property type="match status" value="1"/>
</dbReference>
<evidence type="ECO:0000313" key="9">
    <source>
        <dbReference type="Proteomes" id="UP000551327"/>
    </source>
</evidence>
<dbReference type="Proteomes" id="UP000551327">
    <property type="component" value="Unassembled WGS sequence"/>
</dbReference>
<dbReference type="GO" id="GO:0016405">
    <property type="term" value="F:CoA-ligase activity"/>
    <property type="evidence" value="ECO:0007669"/>
    <property type="project" value="TreeGrafter"/>
</dbReference>
<sequence>MPEPINRNRALHLLERDRDCGTRTAIVYGATRISFAELADEVRRTAGALQSLGIDRGRHVGVLVPSEPAFIIVQQALFLLGATVSPLNIYYRPGELAHAIASCALDAVVLHADLRDRLPLSVRAEAGSLRLAIVTGAHDPGPGFASLDAALASAEPLATPAQVSEREIALLLNTSATTGKSKGVMLTAGNLAANYDATPGWLGLTREDVILCALPLYNTFGLNQCINAMLVTGATLVLLPRFDAERCIQAIQRHGCTFMPAVPTMLQKMIDHPGLHEGALHSLRRIMTGGAPVPVALLHRVMAATSPDTILLTGYGLTEGAALITLCQVRCGADGELDHGKTIGRVLDGMDLEVMADDGTVLPRGSVGEFVVRGPNIMAGYFNAPDDTAQALRDGWLHTGDVGLIAPDGNAYIVDRKKDVIIRGGQNIYPADIEEVIYGIEGVSEVAVVAQEDDVLGEVPVAFVATRPGMTVEAEQVIARCADQLASYKRPSAVHFLEELPKGPTGKILRRGLRELLAVPFTG</sequence>
<dbReference type="Gene3D" id="3.30.300.30">
    <property type="match status" value="1"/>
</dbReference>
<dbReference type="EC" id="6.2.1.44" evidence="4"/>
<dbReference type="InterPro" id="IPR045851">
    <property type="entry name" value="AMP-bd_C_sf"/>
</dbReference>
<organism evidence="8 9">
    <name type="scientific">Novosphingobium piscinae</name>
    <dbReference type="NCBI Taxonomy" id="1507448"/>
    <lineage>
        <taxon>Bacteria</taxon>
        <taxon>Pseudomonadati</taxon>
        <taxon>Pseudomonadota</taxon>
        <taxon>Alphaproteobacteria</taxon>
        <taxon>Sphingomonadales</taxon>
        <taxon>Sphingomonadaceae</taxon>
        <taxon>Novosphingobium</taxon>
    </lineage>
</organism>
<protein>
    <recommendedName>
        <fullName evidence="5">3-methylmercaptopropionyl-CoA ligase</fullName>
        <ecNumber evidence="4">6.2.1.44</ecNumber>
    </recommendedName>
</protein>
<evidence type="ECO:0000256" key="5">
    <source>
        <dbReference type="ARBA" id="ARBA00067668"/>
    </source>
</evidence>
<comment type="catalytic activity">
    <reaction evidence="3">
        <text>3-(methylsulfanyl)propanoate + ATP + CoA = 3-(methylsulfanyl)propanoyl-CoA + AMP + diphosphate</text>
        <dbReference type="Rhea" id="RHEA:43052"/>
        <dbReference type="ChEBI" id="CHEBI:30616"/>
        <dbReference type="ChEBI" id="CHEBI:33019"/>
        <dbReference type="ChEBI" id="CHEBI:49016"/>
        <dbReference type="ChEBI" id="CHEBI:57287"/>
        <dbReference type="ChEBI" id="CHEBI:82815"/>
        <dbReference type="ChEBI" id="CHEBI:456215"/>
        <dbReference type="EC" id="6.2.1.44"/>
    </reaction>
    <physiologicalReaction direction="left-to-right" evidence="3">
        <dbReference type="Rhea" id="RHEA:43053"/>
    </physiologicalReaction>
</comment>
<gene>
    <name evidence="8" type="ORF">H7F53_15695</name>
</gene>